<evidence type="ECO:0000259" key="4">
    <source>
        <dbReference type="Pfam" id="PF08386"/>
    </source>
</evidence>
<evidence type="ECO:0000313" key="5">
    <source>
        <dbReference type="EMBL" id="GAA1715297.1"/>
    </source>
</evidence>
<dbReference type="Pfam" id="PF08386">
    <property type="entry name" value="Abhydrolase_4"/>
    <property type="match status" value="1"/>
</dbReference>
<gene>
    <name evidence="5" type="ORF">GCM10009765_75180</name>
</gene>
<comment type="similarity">
    <text evidence="1">Belongs to the peptidase S33 family.</text>
</comment>
<dbReference type="RefSeq" id="WP_344314833.1">
    <property type="nucleotide sequence ID" value="NZ_BAAANY010000040.1"/>
</dbReference>
<keyword evidence="2" id="KW-0732">Signal</keyword>
<dbReference type="PANTHER" id="PTHR43248">
    <property type="entry name" value="2-SUCCINYL-6-HYDROXY-2,4-CYCLOHEXADIENE-1-CARBOXYLATE SYNTHASE"/>
    <property type="match status" value="1"/>
</dbReference>
<name>A0ABN2J003_9ACTN</name>
<protein>
    <recommendedName>
        <fullName evidence="4">Peptidase S33 tripeptidyl aminopeptidase-like C-terminal domain-containing protein</fullName>
    </recommendedName>
</protein>
<sequence>MFRAQRSVLPYLTTANTARDMDQIRIALGEPKISYFGFSYGTYLGAVYSTLFPARTDRVLLDSSVGPRLVWRDQFRGFGPANELRFPDFEKFAAAHHDTYALGATPDAVRATYFRLAAKLDAHPQEDLTGNSFRNTTRVALISDDNFPELAQMWQQVDKNGTVKRTALADQPDDSSTAVLLSIICGDTSWTKDLATYQADSVRDAKRYPISGAMASNVWPCAFWPVAPKEPLVKITADGPSNILVMQNLRDPATYYPGGVQMRAALGNRARLVSVDQGGHGVYLLSQNACAADIATQFLVSGAFPAQDRFCTGTTGSPNGDRGSAIKRIEASDRLF</sequence>
<feature type="domain" description="Peptidase S33 tripeptidyl aminopeptidase-like C-terminal" evidence="4">
    <location>
        <begin position="213"/>
        <end position="311"/>
    </location>
</feature>
<dbReference type="PANTHER" id="PTHR43248:SF29">
    <property type="entry name" value="TRIPEPTIDYL AMINOPEPTIDASE"/>
    <property type="match status" value="1"/>
</dbReference>
<accession>A0ABN2J003</accession>
<keyword evidence="6" id="KW-1185">Reference proteome</keyword>
<dbReference type="SUPFAM" id="SSF53474">
    <property type="entry name" value="alpha/beta-Hydrolases"/>
    <property type="match status" value="1"/>
</dbReference>
<evidence type="ECO:0000256" key="3">
    <source>
        <dbReference type="ARBA" id="ARBA00022801"/>
    </source>
</evidence>
<dbReference type="InterPro" id="IPR051601">
    <property type="entry name" value="Serine_prot/Carboxylest_S33"/>
</dbReference>
<evidence type="ECO:0000256" key="2">
    <source>
        <dbReference type="ARBA" id="ARBA00022729"/>
    </source>
</evidence>
<dbReference type="InterPro" id="IPR029058">
    <property type="entry name" value="AB_hydrolase_fold"/>
</dbReference>
<comment type="caution">
    <text evidence="5">The sequence shown here is derived from an EMBL/GenBank/DDBJ whole genome shotgun (WGS) entry which is preliminary data.</text>
</comment>
<evidence type="ECO:0000256" key="1">
    <source>
        <dbReference type="ARBA" id="ARBA00010088"/>
    </source>
</evidence>
<dbReference type="Gene3D" id="3.40.50.1820">
    <property type="entry name" value="alpha/beta hydrolase"/>
    <property type="match status" value="1"/>
</dbReference>
<evidence type="ECO:0000313" key="6">
    <source>
        <dbReference type="Proteomes" id="UP001500618"/>
    </source>
</evidence>
<dbReference type="EMBL" id="BAAANY010000040">
    <property type="protein sequence ID" value="GAA1715297.1"/>
    <property type="molecule type" value="Genomic_DNA"/>
</dbReference>
<organism evidence="5 6">
    <name type="scientific">Fodinicola feengrottensis</name>
    <dbReference type="NCBI Taxonomy" id="435914"/>
    <lineage>
        <taxon>Bacteria</taxon>
        <taxon>Bacillati</taxon>
        <taxon>Actinomycetota</taxon>
        <taxon>Actinomycetes</taxon>
        <taxon>Mycobacteriales</taxon>
        <taxon>Fodinicola</taxon>
    </lineage>
</organism>
<proteinExistence type="inferred from homology"/>
<reference evidence="5 6" key="1">
    <citation type="journal article" date="2019" name="Int. J. Syst. Evol. Microbiol.">
        <title>The Global Catalogue of Microorganisms (GCM) 10K type strain sequencing project: providing services to taxonomists for standard genome sequencing and annotation.</title>
        <authorList>
            <consortium name="The Broad Institute Genomics Platform"/>
            <consortium name="The Broad Institute Genome Sequencing Center for Infectious Disease"/>
            <person name="Wu L."/>
            <person name="Ma J."/>
        </authorList>
    </citation>
    <scope>NUCLEOTIDE SEQUENCE [LARGE SCALE GENOMIC DNA]</scope>
    <source>
        <strain evidence="5 6">JCM 14718</strain>
    </source>
</reference>
<dbReference type="InterPro" id="IPR013595">
    <property type="entry name" value="Pept_S33_TAP-like_C"/>
</dbReference>
<keyword evidence="3" id="KW-0378">Hydrolase</keyword>
<dbReference type="Proteomes" id="UP001500618">
    <property type="component" value="Unassembled WGS sequence"/>
</dbReference>